<keyword evidence="7" id="KW-0346">Stress response</keyword>
<dbReference type="InterPro" id="IPR012933">
    <property type="entry name" value="HicA_mRNA_interferase"/>
</dbReference>
<evidence type="ECO:0000256" key="5">
    <source>
        <dbReference type="ARBA" id="ARBA00022801"/>
    </source>
</evidence>
<evidence type="ECO:0000256" key="4">
    <source>
        <dbReference type="ARBA" id="ARBA00022759"/>
    </source>
</evidence>
<evidence type="ECO:0000256" key="7">
    <source>
        <dbReference type="ARBA" id="ARBA00023016"/>
    </source>
</evidence>
<comment type="caution">
    <text evidence="8">The sequence shown here is derived from an EMBL/GenBank/DDBJ whole genome shotgun (WGS) entry which is preliminary data.</text>
</comment>
<dbReference type="AlphaFoldDB" id="D1VRS5"/>
<evidence type="ECO:0000313" key="9">
    <source>
        <dbReference type="Proteomes" id="UP000005711"/>
    </source>
</evidence>
<sequence>MKSYNSKELIKLAKKQGFRLDRINGSHYIFVNDKTKAEVAIPHPKGSFGIGIQRNILKKLGLL</sequence>
<dbReference type="GO" id="GO:0003729">
    <property type="term" value="F:mRNA binding"/>
    <property type="evidence" value="ECO:0007669"/>
    <property type="project" value="InterPro"/>
</dbReference>
<organism evidence="8 9">
    <name type="scientific">Peptoniphilus lacrimalis 315-B</name>
    <dbReference type="NCBI Taxonomy" id="596330"/>
    <lineage>
        <taxon>Bacteria</taxon>
        <taxon>Bacillati</taxon>
        <taxon>Bacillota</taxon>
        <taxon>Tissierellia</taxon>
        <taxon>Tissierellales</taxon>
        <taxon>Peptoniphilaceae</taxon>
        <taxon>Peptoniphilus</taxon>
    </lineage>
</organism>
<dbReference type="GO" id="GO:0004519">
    <property type="term" value="F:endonuclease activity"/>
    <property type="evidence" value="ECO:0007669"/>
    <property type="project" value="UniProtKB-KW"/>
</dbReference>
<dbReference type="Gene3D" id="3.30.920.30">
    <property type="entry name" value="Hypothetical protein"/>
    <property type="match status" value="1"/>
</dbReference>
<evidence type="ECO:0000256" key="6">
    <source>
        <dbReference type="ARBA" id="ARBA00022884"/>
    </source>
</evidence>
<dbReference type="EMBL" id="ADDO01000010">
    <property type="protein sequence ID" value="EFA90757.1"/>
    <property type="molecule type" value="Genomic_DNA"/>
</dbReference>
<keyword evidence="5" id="KW-0378">Hydrolase</keyword>
<protein>
    <submittedName>
        <fullName evidence="8">YcfA-like protein</fullName>
    </submittedName>
</protein>
<dbReference type="Pfam" id="PF07927">
    <property type="entry name" value="HicA_toxin"/>
    <property type="match status" value="1"/>
</dbReference>
<keyword evidence="6" id="KW-0694">RNA-binding</keyword>
<gene>
    <name evidence="8" type="ORF">HMPREF0628_0224</name>
</gene>
<evidence type="ECO:0000256" key="1">
    <source>
        <dbReference type="ARBA" id="ARBA00006620"/>
    </source>
</evidence>
<proteinExistence type="inferred from homology"/>
<keyword evidence="2" id="KW-1277">Toxin-antitoxin system</keyword>
<comment type="similarity">
    <text evidence="1">Belongs to the HicA mRNA interferase family.</text>
</comment>
<keyword evidence="9" id="KW-1185">Reference proteome</keyword>
<dbReference type="GO" id="GO:0016787">
    <property type="term" value="F:hydrolase activity"/>
    <property type="evidence" value="ECO:0007669"/>
    <property type="project" value="UniProtKB-KW"/>
</dbReference>
<dbReference type="InterPro" id="IPR038570">
    <property type="entry name" value="HicA_sf"/>
</dbReference>
<evidence type="ECO:0000256" key="3">
    <source>
        <dbReference type="ARBA" id="ARBA00022722"/>
    </source>
</evidence>
<dbReference type="SUPFAM" id="SSF54786">
    <property type="entry name" value="YcfA/nrd intein domain"/>
    <property type="match status" value="1"/>
</dbReference>
<keyword evidence="4" id="KW-0255">Endonuclease</keyword>
<accession>D1VRS5</accession>
<evidence type="ECO:0000256" key="2">
    <source>
        <dbReference type="ARBA" id="ARBA00022649"/>
    </source>
</evidence>
<keyword evidence="3" id="KW-0540">Nuclease</keyword>
<dbReference type="Proteomes" id="UP000005711">
    <property type="component" value="Unassembled WGS sequence"/>
</dbReference>
<evidence type="ECO:0000313" key="8">
    <source>
        <dbReference type="EMBL" id="EFA90757.1"/>
    </source>
</evidence>
<name>D1VRS5_9FIRM</name>
<dbReference type="RefSeq" id="WP_004823811.1">
    <property type="nucleotide sequence ID" value="NZ_ADDO01000010.1"/>
</dbReference>
<reference evidence="8 9" key="1">
    <citation type="submission" date="2009-12" db="EMBL/GenBank/DDBJ databases">
        <title>Genome Sequence of Peptoniphilus lacrimalis 315-B.</title>
        <authorList>
            <person name="Durkin A.S."/>
            <person name="Madupu R."/>
            <person name="Torralba M."/>
            <person name="Methe B."/>
            <person name="Sutton G."/>
            <person name="Strausberg R.L."/>
            <person name="Nelson K.E."/>
        </authorList>
    </citation>
    <scope>NUCLEOTIDE SEQUENCE [LARGE SCALE GENOMIC DNA]</scope>
    <source>
        <strain evidence="8 9">315-B</strain>
    </source>
</reference>